<organism evidence="2 3">
    <name type="scientific">Salicibibacter cibarius</name>
    <dbReference type="NCBI Taxonomy" id="2743000"/>
    <lineage>
        <taxon>Bacteria</taxon>
        <taxon>Bacillati</taxon>
        <taxon>Bacillota</taxon>
        <taxon>Bacilli</taxon>
        <taxon>Bacillales</taxon>
        <taxon>Bacillaceae</taxon>
        <taxon>Salicibibacter</taxon>
    </lineage>
</organism>
<evidence type="ECO:0000259" key="1">
    <source>
        <dbReference type="PROSITE" id="PS51372"/>
    </source>
</evidence>
<keyword evidence="3" id="KW-1185">Reference proteome</keyword>
<proteinExistence type="predicted"/>
<name>A0A7T7CA92_9BACI</name>
<dbReference type="EMBL" id="CP054705">
    <property type="protein sequence ID" value="QQK74657.1"/>
    <property type="molecule type" value="Genomic_DNA"/>
</dbReference>
<protein>
    <submittedName>
        <fullName evidence="2">PRD domain-containing protein</fullName>
    </submittedName>
</protein>
<gene>
    <name evidence="2" type="ORF">HUG15_02935</name>
</gene>
<reference evidence="2 3" key="1">
    <citation type="submission" date="2020-06" db="EMBL/GenBank/DDBJ databases">
        <title>Genomic analysis of Salicibibacter sp. NKC5-3.</title>
        <authorList>
            <person name="Oh Y.J."/>
        </authorList>
    </citation>
    <scope>NUCLEOTIDE SEQUENCE [LARGE SCALE GENOMIC DNA]</scope>
    <source>
        <strain evidence="2 3">NKC5-3</strain>
    </source>
</reference>
<sequence length="118" mass="13413">MVHVHERLRILLEGDVITKEASEIAAEAVDRLGIHAPQPQIDMLVTHLATALTRMERGEALEAPPEEMFKEVEHSSHIKDANEEISWVEGRFGQSLPEEEQKFLKIHYVSIFQEMGGE</sequence>
<feature type="domain" description="PRD" evidence="1">
    <location>
        <begin position="12"/>
        <end position="118"/>
    </location>
</feature>
<dbReference type="KEGG" id="scia:HUG15_02935"/>
<evidence type="ECO:0000313" key="2">
    <source>
        <dbReference type="EMBL" id="QQK74657.1"/>
    </source>
</evidence>
<dbReference type="InterPro" id="IPR011608">
    <property type="entry name" value="PRD"/>
</dbReference>
<dbReference type="Proteomes" id="UP000595823">
    <property type="component" value="Chromosome"/>
</dbReference>
<dbReference type="AlphaFoldDB" id="A0A7T7CA92"/>
<dbReference type="SUPFAM" id="SSF63520">
    <property type="entry name" value="PTS-regulatory domain, PRD"/>
    <property type="match status" value="1"/>
</dbReference>
<dbReference type="Pfam" id="PF00874">
    <property type="entry name" value="PRD"/>
    <property type="match status" value="1"/>
</dbReference>
<dbReference type="Gene3D" id="1.10.1790.10">
    <property type="entry name" value="PRD domain"/>
    <property type="match status" value="1"/>
</dbReference>
<dbReference type="RefSeq" id="WP_200126890.1">
    <property type="nucleotide sequence ID" value="NZ_CP054705.1"/>
</dbReference>
<evidence type="ECO:0000313" key="3">
    <source>
        <dbReference type="Proteomes" id="UP000595823"/>
    </source>
</evidence>
<dbReference type="GO" id="GO:0006355">
    <property type="term" value="P:regulation of DNA-templated transcription"/>
    <property type="evidence" value="ECO:0007669"/>
    <property type="project" value="InterPro"/>
</dbReference>
<dbReference type="PROSITE" id="PS51372">
    <property type="entry name" value="PRD_2"/>
    <property type="match status" value="1"/>
</dbReference>
<dbReference type="InterPro" id="IPR036634">
    <property type="entry name" value="PRD_sf"/>
</dbReference>
<accession>A0A7T7CA92</accession>